<dbReference type="KEGG" id="fai:FAD_1824"/>
<name>A0A1V0N6A4_9ARCH</name>
<dbReference type="Gene3D" id="3.30.2320.30">
    <property type="entry name" value="ATP synthase, E subunit, C-terminal"/>
    <property type="match status" value="1"/>
</dbReference>
<dbReference type="RefSeq" id="WP_009886974.1">
    <property type="nucleotide sequence ID" value="NZ_CP015363.1"/>
</dbReference>
<sequence length="189" mass="21894">MSLENILNEIDNTTQAELKAIRDEYSAKIEAIIKSCNDKISRIKNYYAVKSDNDVKNIIKQYEDNIRLQSKKIIDDKKKEILVNTMQKLRSYVTSLNKSSNYPELLKAMVNESKKELGNKFTVYCDEMENEKLQGFKFPDSIKFIIDKSIKSGIIAVSADGKKEVDMRLSSIFDEISYDVETYLYENIK</sequence>
<dbReference type="Proteomes" id="UP000546917">
    <property type="component" value="Unassembled WGS sequence"/>
</dbReference>
<keyword evidence="3" id="KW-1185">Reference proteome</keyword>
<protein>
    <submittedName>
        <fullName evidence="1">A-type ATP synthase subunit E</fullName>
    </submittedName>
</protein>
<dbReference type="EMBL" id="JABGBP010000045">
    <property type="protein sequence ID" value="NOL59561.1"/>
    <property type="molecule type" value="Genomic_DNA"/>
</dbReference>
<proteinExistence type="predicted"/>
<dbReference type="AlphaFoldDB" id="A0A1V0N6A4"/>
<dbReference type="EMBL" id="CP015363">
    <property type="protein sequence ID" value="ARD85663.1"/>
    <property type="molecule type" value="Genomic_DNA"/>
</dbReference>
<dbReference type="SUPFAM" id="SSF160527">
    <property type="entry name" value="V-type ATPase subunit E-like"/>
    <property type="match status" value="1"/>
</dbReference>
<dbReference type="Proteomes" id="UP000192050">
    <property type="component" value="Chromosome"/>
</dbReference>
<evidence type="ECO:0000313" key="3">
    <source>
        <dbReference type="Proteomes" id="UP000192050"/>
    </source>
</evidence>
<dbReference type="InterPro" id="IPR038495">
    <property type="entry name" value="ATPase_E_C"/>
</dbReference>
<evidence type="ECO:0000313" key="4">
    <source>
        <dbReference type="Proteomes" id="UP000546917"/>
    </source>
</evidence>
<dbReference type="GeneID" id="16025104"/>
<reference evidence="2 4" key="2">
    <citation type="submission" date="2020-05" db="EMBL/GenBank/DDBJ databases">
        <authorList>
            <person name="Zhang R."/>
        </authorList>
    </citation>
    <scope>NUCLEOTIDE SEQUENCE [LARGE SCALE GENOMIC DNA]</scope>
    <source>
        <strain evidence="2 4">DSM 28986</strain>
    </source>
</reference>
<dbReference type="STRING" id="74969.FAD_1824"/>
<dbReference type="OrthoDB" id="57284at2157"/>
<accession>A0A1V0N6A4</accession>
<reference evidence="1 3" key="1">
    <citation type="submission" date="2011-10" db="EMBL/GenBank/DDBJ databases">
        <title>Metabolic and evolutionary patterns in the extreme acidophile Ferroplasma acidiphilum.</title>
        <authorList>
            <person name="Golyshina O.V."/>
            <person name="Kozyavkin S.A."/>
            <person name="Tatusov R.L."/>
            <person name="Slesarev A.I."/>
            <person name="Golyshin P.N."/>
        </authorList>
    </citation>
    <scope>NUCLEOTIDE SEQUENCE [LARGE SCALE GENOMIC DNA]</scope>
    <source>
        <strain evidence="1">Berkeley</strain>
        <strain evidence="3">Y</strain>
    </source>
</reference>
<gene>
    <name evidence="1" type="primary">ntpE</name>
    <name evidence="1" type="ORF">FAD_1824</name>
    <name evidence="2" type="ORF">HLB00_01760</name>
</gene>
<organism evidence="1 3">
    <name type="scientific">Ferroplasma acidiphilum</name>
    <dbReference type="NCBI Taxonomy" id="74969"/>
    <lineage>
        <taxon>Archaea</taxon>
        <taxon>Methanobacteriati</taxon>
        <taxon>Thermoplasmatota</taxon>
        <taxon>Thermoplasmata</taxon>
        <taxon>Thermoplasmatales</taxon>
        <taxon>Ferroplasmaceae</taxon>
        <taxon>Ferroplasma</taxon>
    </lineage>
</organism>
<evidence type="ECO:0000313" key="1">
    <source>
        <dbReference type="EMBL" id="ARD85663.1"/>
    </source>
</evidence>
<evidence type="ECO:0000313" key="2">
    <source>
        <dbReference type="EMBL" id="NOL59561.1"/>
    </source>
</evidence>